<name>A0A183E9R6_9BILA</name>
<keyword evidence="2" id="KW-1185">Reference proteome</keyword>
<dbReference type="EMBL" id="UYRT01085576">
    <property type="protein sequence ID" value="VDN30314.1"/>
    <property type="molecule type" value="Genomic_DNA"/>
</dbReference>
<dbReference type="OrthoDB" id="5790180at2759"/>
<reference evidence="1 2" key="2">
    <citation type="submission" date="2018-11" db="EMBL/GenBank/DDBJ databases">
        <authorList>
            <consortium name="Pathogen Informatics"/>
        </authorList>
    </citation>
    <scope>NUCLEOTIDE SEQUENCE [LARGE SCALE GENOMIC DNA]</scope>
</reference>
<dbReference type="AlphaFoldDB" id="A0A183E9R6"/>
<dbReference type="WBParaSite" id="GPUH_0001773001-mRNA-1">
    <property type="protein sequence ID" value="GPUH_0001773001-mRNA-1"/>
    <property type="gene ID" value="GPUH_0001773001"/>
</dbReference>
<dbReference type="Proteomes" id="UP000271098">
    <property type="component" value="Unassembled WGS sequence"/>
</dbReference>
<reference evidence="3" key="1">
    <citation type="submission" date="2016-06" db="UniProtKB">
        <authorList>
            <consortium name="WormBaseParasite"/>
        </authorList>
    </citation>
    <scope>IDENTIFICATION</scope>
</reference>
<accession>A0A183E9R6</accession>
<protein>
    <submittedName>
        <fullName evidence="3">Phlebovirus_G2 domain-containing protein</fullName>
    </submittedName>
</protein>
<sequence length="308" mass="35735">PSYKYCIYGIKYYRNSSGFVDTLYFNDDKYPWSTTDVTHLEFEKAARPLCTDLASYANDTLPFNALYYSAWVLWRIILKLHFLIRRKYSLMKNYILEQVPGGVEGKELYVDETYYITNRMPEADDYVVTCNKANLRRVPLTSNNNVCFVTANDTVEAVTVYNRQFEQPSNLTAHDILQLGPYSATKMLYMKDLQCRIEHTFDDYGYECCCYGDNIDNCQERVSNSILVGKSQLTIYGEVMMCVTGYPDANASVQYHFNGANGRITIRGKMQIVLDVLRTKSVIILYLFFDNFVLFFVKKECGERLKTK</sequence>
<gene>
    <name evidence="1" type="ORF">GPUH_LOCUS17709</name>
</gene>
<evidence type="ECO:0000313" key="2">
    <source>
        <dbReference type="Proteomes" id="UP000271098"/>
    </source>
</evidence>
<evidence type="ECO:0000313" key="1">
    <source>
        <dbReference type="EMBL" id="VDN30314.1"/>
    </source>
</evidence>
<evidence type="ECO:0000313" key="3">
    <source>
        <dbReference type="WBParaSite" id="GPUH_0001773001-mRNA-1"/>
    </source>
</evidence>
<proteinExistence type="predicted"/>
<organism evidence="3">
    <name type="scientific">Gongylonema pulchrum</name>
    <dbReference type="NCBI Taxonomy" id="637853"/>
    <lineage>
        <taxon>Eukaryota</taxon>
        <taxon>Metazoa</taxon>
        <taxon>Ecdysozoa</taxon>
        <taxon>Nematoda</taxon>
        <taxon>Chromadorea</taxon>
        <taxon>Rhabditida</taxon>
        <taxon>Spirurina</taxon>
        <taxon>Spiruromorpha</taxon>
        <taxon>Spiruroidea</taxon>
        <taxon>Gongylonematidae</taxon>
        <taxon>Gongylonema</taxon>
    </lineage>
</organism>